<dbReference type="EMBL" id="AFOC01000086">
    <property type="protein sequence ID" value="EGV50383.1"/>
    <property type="molecule type" value="Genomic_DNA"/>
</dbReference>
<dbReference type="AlphaFoldDB" id="G2DG73"/>
<accession>G2DG73</accession>
<name>G2DG73_9GAMM</name>
<evidence type="ECO:0000313" key="1">
    <source>
        <dbReference type="EMBL" id="EGV50383.1"/>
    </source>
</evidence>
<proteinExistence type="predicted"/>
<organism evidence="1 2">
    <name type="scientific">endosymbiont of Riftia pachyptila</name>
    <name type="common">vent Ph05</name>
    <dbReference type="NCBI Taxonomy" id="1048808"/>
    <lineage>
        <taxon>Bacteria</taxon>
        <taxon>Pseudomonadati</taxon>
        <taxon>Pseudomonadota</taxon>
        <taxon>Gammaproteobacteria</taxon>
        <taxon>sulfur-oxidizing symbionts</taxon>
    </lineage>
</organism>
<comment type="caution">
    <text evidence="1">The sequence shown here is derived from an EMBL/GenBank/DDBJ whole genome shotgun (WGS) entry which is preliminary data.</text>
</comment>
<evidence type="ECO:0000313" key="2">
    <source>
        <dbReference type="Proteomes" id="UP000004491"/>
    </source>
</evidence>
<dbReference type="Proteomes" id="UP000004491">
    <property type="component" value="Unassembled WGS sequence"/>
</dbReference>
<dbReference type="RefSeq" id="WP_005965340.1">
    <property type="nucleotide sequence ID" value="NZ_AFOC01000086.1"/>
</dbReference>
<reference evidence="1" key="1">
    <citation type="journal article" date="2011" name="ISME J.">
        <title>The endosymbionts of the deep-sea tubeworms Riftia pachyptila and Tevnia jerichonana share an identical physiology as revealed by proteogenomic analyses.</title>
        <authorList>
            <person name="Gardebrecht A."/>
            <person name="Markert S."/>
            <person name="Felbeck H."/>
            <person name="Thuermer A."/>
            <person name="Albrecht D."/>
            <person name="Wollherr A."/>
            <person name="Kabisch J."/>
            <person name="Lehmann R."/>
            <person name="Daniel R."/>
            <person name="Liesegang H."/>
            <person name="Hecker M."/>
            <person name="Sievert S.M."/>
            <person name="Schweder T."/>
        </authorList>
    </citation>
    <scope>NUCLEOTIDE SEQUENCE [LARGE SCALE GENOMIC DNA]</scope>
</reference>
<protein>
    <submittedName>
        <fullName evidence="1">Uncharacterized protein</fullName>
    </submittedName>
</protein>
<keyword evidence="2" id="KW-1185">Reference proteome</keyword>
<sequence length="114" mass="13177">MYDYRERERRFLDAWKRGVLLAGQDCFRVKSPTVEAATHKRQLEPDWDYIEETITARSRGEAAFLAAMCSFYNAEWGQSLLVRAGYPNLCDLASKLDEPHAVIVAELFLNYPGW</sequence>
<gene>
    <name evidence="1" type="ORF">Rifp1Sym_dg00090</name>
</gene>